<reference evidence="2 3" key="1">
    <citation type="journal article" date="2012" name="New Phytol.">
        <title>Insight into trade-off between wood decay and parasitism from the genome of a fungal forest pathogen.</title>
        <authorList>
            <person name="Olson A."/>
            <person name="Aerts A."/>
            <person name="Asiegbu F."/>
            <person name="Belbahri L."/>
            <person name="Bouzid O."/>
            <person name="Broberg A."/>
            <person name="Canback B."/>
            <person name="Coutinho P.M."/>
            <person name="Cullen D."/>
            <person name="Dalman K."/>
            <person name="Deflorio G."/>
            <person name="van Diepen L.T."/>
            <person name="Dunand C."/>
            <person name="Duplessis S."/>
            <person name="Durling M."/>
            <person name="Gonthier P."/>
            <person name="Grimwood J."/>
            <person name="Fossdal C.G."/>
            <person name="Hansson D."/>
            <person name="Henrissat B."/>
            <person name="Hietala A."/>
            <person name="Himmelstrand K."/>
            <person name="Hoffmeister D."/>
            <person name="Hogberg N."/>
            <person name="James T.Y."/>
            <person name="Karlsson M."/>
            <person name="Kohler A."/>
            <person name="Kues U."/>
            <person name="Lee Y.H."/>
            <person name="Lin Y.C."/>
            <person name="Lind M."/>
            <person name="Lindquist E."/>
            <person name="Lombard V."/>
            <person name="Lucas S."/>
            <person name="Lunden K."/>
            <person name="Morin E."/>
            <person name="Murat C."/>
            <person name="Park J."/>
            <person name="Raffaello T."/>
            <person name="Rouze P."/>
            <person name="Salamov A."/>
            <person name="Schmutz J."/>
            <person name="Solheim H."/>
            <person name="Stahlberg J."/>
            <person name="Velez H."/>
            <person name="de Vries R.P."/>
            <person name="Wiebenga A."/>
            <person name="Woodward S."/>
            <person name="Yakovlev I."/>
            <person name="Garbelotto M."/>
            <person name="Martin F."/>
            <person name="Grigoriev I.V."/>
            <person name="Stenlid J."/>
        </authorList>
    </citation>
    <scope>NUCLEOTIDE SEQUENCE [LARGE SCALE GENOMIC DNA]</scope>
    <source>
        <strain evidence="2 3">TC 32-1</strain>
    </source>
</reference>
<feature type="compositionally biased region" description="Polar residues" evidence="1">
    <location>
        <begin position="1"/>
        <end position="41"/>
    </location>
</feature>
<dbReference type="KEGG" id="hir:HETIRDRAFT_441174"/>
<dbReference type="RefSeq" id="XP_009549345.1">
    <property type="nucleotide sequence ID" value="XM_009551050.1"/>
</dbReference>
<sequence length="201" mass="23145">MVKRVCSQSTDTRNQKQIPTPMATQDSVSSSAVPNPSTSRDANLVRQIPLNTRDNSQYLEAWEHAPISPQPMDVDSPSITKPSRSPPPPQSSSLRKVLNPPFLLEHFHMDLLLLRFFPEYSRTGPPPEFQRIAYILVLTCLELDRERFKKADDFDDLLQSFPVLDSISKDCWREGSFRALRELEIFWPDPDKLFKREVSCE</sequence>
<dbReference type="GeneID" id="20675336"/>
<accession>W4K1U3</accession>
<gene>
    <name evidence="2" type="ORF">HETIRDRAFT_441174</name>
</gene>
<name>W4K1U3_HETIT</name>
<organism evidence="2 3">
    <name type="scientific">Heterobasidion irregulare (strain TC 32-1)</name>
    <dbReference type="NCBI Taxonomy" id="747525"/>
    <lineage>
        <taxon>Eukaryota</taxon>
        <taxon>Fungi</taxon>
        <taxon>Dikarya</taxon>
        <taxon>Basidiomycota</taxon>
        <taxon>Agaricomycotina</taxon>
        <taxon>Agaricomycetes</taxon>
        <taxon>Russulales</taxon>
        <taxon>Bondarzewiaceae</taxon>
        <taxon>Heterobasidion</taxon>
        <taxon>Heterobasidion annosum species complex</taxon>
    </lineage>
</organism>
<dbReference type="EMBL" id="KI925461">
    <property type="protein sequence ID" value="ETW79076.1"/>
    <property type="molecule type" value="Genomic_DNA"/>
</dbReference>
<feature type="region of interest" description="Disordered" evidence="1">
    <location>
        <begin position="65"/>
        <end position="95"/>
    </location>
</feature>
<dbReference type="Proteomes" id="UP000030671">
    <property type="component" value="Unassembled WGS sequence"/>
</dbReference>
<proteinExistence type="predicted"/>
<dbReference type="HOGENOM" id="CLU_1360565_0_0_1"/>
<evidence type="ECO:0000256" key="1">
    <source>
        <dbReference type="SAM" id="MobiDB-lite"/>
    </source>
</evidence>
<dbReference type="AlphaFoldDB" id="W4K1U3"/>
<evidence type="ECO:0000313" key="2">
    <source>
        <dbReference type="EMBL" id="ETW79076.1"/>
    </source>
</evidence>
<feature type="region of interest" description="Disordered" evidence="1">
    <location>
        <begin position="1"/>
        <end position="50"/>
    </location>
</feature>
<evidence type="ECO:0000313" key="3">
    <source>
        <dbReference type="Proteomes" id="UP000030671"/>
    </source>
</evidence>
<keyword evidence="3" id="KW-1185">Reference proteome</keyword>
<dbReference type="InParanoid" id="W4K1U3"/>
<protein>
    <submittedName>
        <fullName evidence="2">Uncharacterized protein</fullName>
    </submittedName>
</protein>